<keyword evidence="2" id="KW-1185">Reference proteome</keyword>
<accession>A0A7J6M3F0</accession>
<dbReference type="Proteomes" id="UP000591131">
    <property type="component" value="Unassembled WGS sequence"/>
</dbReference>
<dbReference type="EMBL" id="JAAPAO010000247">
    <property type="protein sequence ID" value="KAF4665966.1"/>
    <property type="molecule type" value="Genomic_DNA"/>
</dbReference>
<evidence type="ECO:0000313" key="2">
    <source>
        <dbReference type="Proteomes" id="UP000591131"/>
    </source>
</evidence>
<name>A0A7J6M3F0_PERCH</name>
<comment type="caution">
    <text evidence="1">The sequence shown here is derived from an EMBL/GenBank/DDBJ whole genome shotgun (WGS) entry which is preliminary data.</text>
</comment>
<organism evidence="1 2">
    <name type="scientific">Perkinsus chesapeaki</name>
    <name type="common">Clam parasite</name>
    <name type="synonym">Perkinsus andrewsi</name>
    <dbReference type="NCBI Taxonomy" id="330153"/>
    <lineage>
        <taxon>Eukaryota</taxon>
        <taxon>Sar</taxon>
        <taxon>Alveolata</taxon>
        <taxon>Perkinsozoa</taxon>
        <taxon>Perkinsea</taxon>
        <taxon>Perkinsida</taxon>
        <taxon>Perkinsidae</taxon>
        <taxon>Perkinsus</taxon>
    </lineage>
</organism>
<reference evidence="1 2" key="1">
    <citation type="submission" date="2020-04" db="EMBL/GenBank/DDBJ databases">
        <title>Perkinsus chesapeaki whole genome sequence.</title>
        <authorList>
            <person name="Bogema D.R."/>
        </authorList>
    </citation>
    <scope>NUCLEOTIDE SEQUENCE [LARGE SCALE GENOMIC DNA]</scope>
    <source>
        <strain evidence="1">ATCC PRA-425</strain>
    </source>
</reference>
<dbReference type="AlphaFoldDB" id="A0A7J6M3F0"/>
<proteinExistence type="predicted"/>
<evidence type="ECO:0000313" key="1">
    <source>
        <dbReference type="EMBL" id="KAF4665966.1"/>
    </source>
</evidence>
<gene>
    <name evidence="1" type="ORF">FOL47_004336</name>
</gene>
<sequence length="386" mass="42873">MKLTAFHPLLAIVVGWGNDKNKPTGGQHRPTQVEIPFNEFGELSHSQLQHIQSTVFHDKKANPGEIGGLIVTPDGRELLAVTANAQFLSLRLADRRDNLFEIEKLWRHEMLNIEGEVMTQDECSPWGLTTGAVYGGSVKGDFYVTCANNPGIGLQVPDPCITLRFKDNAVSDVALASVWESCETNPAMTAVLKLREYEDAVLLVVYYEWIEANPSFSGVAVPTGSTVDGVKVLTIVMHGDYQLVSMSQFNNGDVMMLLNKPNAPEGNREMIIAYSTAADVSAAVHLLSPLSPKVLLRLRETDGVPAPGARFIQFILHRFTLRCYHTLSNDFRPWYNIGDVKGLAIQEDPKTGRSFIYIIGNIYNHAENRLEMQLAKYAWTPKVKSE</sequence>
<protein>
    <submittedName>
        <fullName evidence="1">Uncharacterized protein</fullName>
    </submittedName>
</protein>